<proteinExistence type="inferred from homology"/>
<protein>
    <submittedName>
        <fullName evidence="12">Ferrooxidoreductase Fet3</fullName>
    </submittedName>
</protein>
<evidence type="ECO:0000256" key="5">
    <source>
        <dbReference type="ARBA" id="ARBA00023008"/>
    </source>
</evidence>
<dbReference type="AlphaFoldDB" id="A0A319BTW6"/>
<dbReference type="InterPro" id="IPR045087">
    <property type="entry name" value="Cu-oxidase_fam"/>
</dbReference>
<evidence type="ECO:0000313" key="12">
    <source>
        <dbReference type="EMBL" id="PYH75901.1"/>
    </source>
</evidence>
<dbReference type="PANTHER" id="PTHR11709:SF361">
    <property type="entry name" value="IRON TRANSPORT MULTICOPPER OXIDASE FET3"/>
    <property type="match status" value="1"/>
</dbReference>
<feature type="signal peptide" evidence="8">
    <location>
        <begin position="1"/>
        <end position="19"/>
    </location>
</feature>
<dbReference type="InterPro" id="IPR001117">
    <property type="entry name" value="Cu-oxidase_2nd"/>
</dbReference>
<keyword evidence="13" id="KW-1185">Reference proteome</keyword>
<keyword evidence="7" id="KW-0812">Transmembrane</keyword>
<evidence type="ECO:0000256" key="6">
    <source>
        <dbReference type="SAM" id="MobiDB-lite"/>
    </source>
</evidence>
<feature type="chain" id="PRO_5016452872" evidence="8">
    <location>
        <begin position="20"/>
        <end position="621"/>
    </location>
</feature>
<evidence type="ECO:0000256" key="1">
    <source>
        <dbReference type="ARBA" id="ARBA00010609"/>
    </source>
</evidence>
<sequence length="621" mass="67636">MLSSAFLLGLLTVVTTVLSKTVEYDFNVTWVLANPDGAKARPTIGVNHAWPLPQIQADIGDTIVVNVLNSLGNQSTALHFHGIFMEGTPHMDGTAQVSQCAIQPGSSFQYKFQVNQPGTYWYHAHAESQYPDGLRGLLIVHDAASPYHDDYNEEIVFSISDWYHEQMPEMMPHYLHQSMLHDPTPDSSLINDTQNLQIPVRPNEKYLVRIANIGGFMGQYLSIEDHEMTIVEVDGVYTKPAQAQTIYIAAGQRYGVLIEGKNNASRNYAITVTMDKALIMMAHSRPQVTVTGWLVYDPSRPLDEPSAEIDISQAIDDITLEPYDGEPLFTSPDQSITLNMGTARLADGKSHWTFNDIAYTPPEYPTLYHALEAGALSTDAATYNQTTNTFILAENQTVELVVNNGHMSRHPFHLHGHNFQVVYRSEAGNGSFADTGATEADFPRVPIRRDTAIVHPGGNLVLRFRSTNPGVWIFHCHMEWHAYSGLVLTIVEAPLALQERMRLTTLIPADHLAACAPGQSLLSGSGVAADEAVPSSTPAEIEGDGASSDTVGDHKSSAAAAAATADSNWNRAGAYLGFLVVMMIATGVIVCREVRWCACSGRETKYAPLRAGATGAGAVSA</sequence>
<feature type="region of interest" description="Disordered" evidence="6">
    <location>
        <begin position="531"/>
        <end position="553"/>
    </location>
</feature>
<dbReference type="VEuPathDB" id="FungiDB:BO82DRAFT_359665"/>
<dbReference type="GO" id="GO:0033573">
    <property type="term" value="C:high-affinity iron permease complex"/>
    <property type="evidence" value="ECO:0007669"/>
    <property type="project" value="TreeGrafter"/>
</dbReference>
<dbReference type="GO" id="GO:0004322">
    <property type="term" value="F:ferroxidase activity"/>
    <property type="evidence" value="ECO:0007669"/>
    <property type="project" value="TreeGrafter"/>
</dbReference>
<evidence type="ECO:0000256" key="2">
    <source>
        <dbReference type="ARBA" id="ARBA00022723"/>
    </source>
</evidence>
<dbReference type="PROSITE" id="PS00079">
    <property type="entry name" value="MULTICOPPER_OXIDASE1"/>
    <property type="match status" value="1"/>
</dbReference>
<feature type="transmembrane region" description="Helical" evidence="7">
    <location>
        <begin position="572"/>
        <end position="591"/>
    </location>
</feature>
<dbReference type="Pfam" id="PF07732">
    <property type="entry name" value="Cu-oxidase_3"/>
    <property type="match status" value="1"/>
</dbReference>
<evidence type="ECO:0000313" key="13">
    <source>
        <dbReference type="Proteomes" id="UP000248340"/>
    </source>
</evidence>
<dbReference type="InterPro" id="IPR002355">
    <property type="entry name" value="Cu_oxidase_Cu_BS"/>
</dbReference>
<dbReference type="InterPro" id="IPR008972">
    <property type="entry name" value="Cupredoxin"/>
</dbReference>
<evidence type="ECO:0000256" key="4">
    <source>
        <dbReference type="ARBA" id="ARBA00023002"/>
    </source>
</evidence>
<dbReference type="CDD" id="cd13877">
    <property type="entry name" value="CuRO_2_Fet3p_like"/>
    <property type="match status" value="1"/>
</dbReference>
<keyword evidence="5" id="KW-0186">Copper</keyword>
<feature type="domain" description="Plastocyanin-like" evidence="9">
    <location>
        <begin position="153"/>
        <end position="298"/>
    </location>
</feature>
<keyword evidence="7" id="KW-1133">Transmembrane helix</keyword>
<dbReference type="EMBL" id="KZ821774">
    <property type="protein sequence ID" value="PYH75901.1"/>
    <property type="molecule type" value="Genomic_DNA"/>
</dbReference>
<evidence type="ECO:0000256" key="8">
    <source>
        <dbReference type="SAM" id="SignalP"/>
    </source>
</evidence>
<feature type="domain" description="Plastocyanin-like" evidence="10">
    <location>
        <begin position="359"/>
        <end position="494"/>
    </location>
</feature>
<reference evidence="12 13" key="1">
    <citation type="submission" date="2016-12" db="EMBL/GenBank/DDBJ databases">
        <title>The genomes of Aspergillus section Nigri reveals drivers in fungal speciation.</title>
        <authorList>
            <consortium name="DOE Joint Genome Institute"/>
            <person name="Vesth T.C."/>
            <person name="Nybo J."/>
            <person name="Theobald S."/>
            <person name="Brandl J."/>
            <person name="Frisvad J.C."/>
            <person name="Nielsen K.F."/>
            <person name="Lyhne E.K."/>
            <person name="Kogle M.E."/>
            <person name="Kuo A."/>
            <person name="Riley R."/>
            <person name="Clum A."/>
            <person name="Nolan M."/>
            <person name="Lipzen A."/>
            <person name="Salamov A."/>
            <person name="Henrissat B."/>
            <person name="Wiebenga A."/>
            <person name="De Vries R.P."/>
            <person name="Grigoriev I.V."/>
            <person name="Mortensen U.H."/>
            <person name="Andersen M.R."/>
            <person name="Baker S.E."/>
        </authorList>
    </citation>
    <scope>NUCLEOTIDE SEQUENCE [LARGE SCALE GENOMIC DNA]</scope>
    <source>
        <strain evidence="12 13">CBS 121591</strain>
    </source>
</reference>
<dbReference type="GO" id="GO:0010106">
    <property type="term" value="P:cellular response to iron ion starvation"/>
    <property type="evidence" value="ECO:0007669"/>
    <property type="project" value="TreeGrafter"/>
</dbReference>
<dbReference type="GO" id="GO:0005507">
    <property type="term" value="F:copper ion binding"/>
    <property type="evidence" value="ECO:0007669"/>
    <property type="project" value="InterPro"/>
</dbReference>
<dbReference type="InterPro" id="IPR011707">
    <property type="entry name" value="Cu-oxidase-like_N"/>
</dbReference>
<evidence type="ECO:0000259" key="11">
    <source>
        <dbReference type="Pfam" id="PF07732"/>
    </source>
</evidence>
<dbReference type="Gene3D" id="2.60.40.420">
    <property type="entry name" value="Cupredoxins - blue copper proteins"/>
    <property type="match status" value="3"/>
</dbReference>
<accession>A0A319BTW6</accession>
<dbReference type="GO" id="GO:0033215">
    <property type="term" value="P:reductive iron assimilation"/>
    <property type="evidence" value="ECO:0007669"/>
    <property type="project" value="TreeGrafter"/>
</dbReference>
<dbReference type="RefSeq" id="XP_025486101.1">
    <property type="nucleotide sequence ID" value="XM_025636625.1"/>
</dbReference>
<evidence type="ECO:0000256" key="3">
    <source>
        <dbReference type="ARBA" id="ARBA00022729"/>
    </source>
</evidence>
<organism evidence="12 13">
    <name type="scientific">Aspergillus uvarum CBS 121591</name>
    <dbReference type="NCBI Taxonomy" id="1448315"/>
    <lineage>
        <taxon>Eukaryota</taxon>
        <taxon>Fungi</taxon>
        <taxon>Dikarya</taxon>
        <taxon>Ascomycota</taxon>
        <taxon>Pezizomycotina</taxon>
        <taxon>Eurotiomycetes</taxon>
        <taxon>Eurotiomycetidae</taxon>
        <taxon>Eurotiales</taxon>
        <taxon>Aspergillaceae</taxon>
        <taxon>Aspergillus</taxon>
        <taxon>Aspergillus subgen. Circumdati</taxon>
    </lineage>
</organism>
<keyword evidence="3 8" id="KW-0732">Signal</keyword>
<dbReference type="Proteomes" id="UP000248340">
    <property type="component" value="Unassembled WGS sequence"/>
</dbReference>
<dbReference type="InterPro" id="IPR044130">
    <property type="entry name" value="CuRO_2_Fet3-like"/>
</dbReference>
<dbReference type="SUPFAM" id="SSF49503">
    <property type="entry name" value="Cupredoxins"/>
    <property type="match status" value="3"/>
</dbReference>
<gene>
    <name evidence="12" type="ORF">BO82DRAFT_359665</name>
</gene>
<dbReference type="GeneID" id="37139366"/>
<evidence type="ECO:0000259" key="10">
    <source>
        <dbReference type="Pfam" id="PF07731"/>
    </source>
</evidence>
<evidence type="ECO:0000256" key="7">
    <source>
        <dbReference type="SAM" id="Phobius"/>
    </source>
</evidence>
<dbReference type="STRING" id="1448315.A0A319BTW6"/>
<dbReference type="PANTHER" id="PTHR11709">
    <property type="entry name" value="MULTI-COPPER OXIDASE"/>
    <property type="match status" value="1"/>
</dbReference>
<dbReference type="InterPro" id="IPR033138">
    <property type="entry name" value="Cu_oxidase_CS"/>
</dbReference>
<keyword evidence="4" id="KW-0560">Oxidoreductase</keyword>
<dbReference type="Pfam" id="PF07731">
    <property type="entry name" value="Cu-oxidase_2"/>
    <property type="match status" value="1"/>
</dbReference>
<keyword evidence="7" id="KW-0472">Membrane</keyword>
<feature type="domain" description="Plastocyanin-like" evidence="11">
    <location>
        <begin position="28"/>
        <end position="144"/>
    </location>
</feature>
<dbReference type="InterPro" id="IPR011706">
    <property type="entry name" value="Cu-oxidase_C"/>
</dbReference>
<dbReference type="OrthoDB" id="2121828at2759"/>
<comment type="similarity">
    <text evidence="1">Belongs to the multicopper oxidase family.</text>
</comment>
<keyword evidence="2" id="KW-0479">Metal-binding</keyword>
<dbReference type="Pfam" id="PF00394">
    <property type="entry name" value="Cu-oxidase"/>
    <property type="match status" value="1"/>
</dbReference>
<name>A0A319BTW6_9EURO</name>
<evidence type="ECO:0000259" key="9">
    <source>
        <dbReference type="Pfam" id="PF00394"/>
    </source>
</evidence>
<dbReference type="PROSITE" id="PS00080">
    <property type="entry name" value="MULTICOPPER_OXIDASE2"/>
    <property type="match status" value="1"/>
</dbReference>